<reference evidence="1 2" key="1">
    <citation type="submission" date="2019-06" db="EMBL/GenBank/DDBJ databases">
        <title>Genomic Encyclopedia of Type Strains, Phase IV (KMG-V): Genome sequencing to study the core and pangenomes of soil and plant-associated prokaryotes.</title>
        <authorList>
            <person name="Whitman W."/>
        </authorList>
    </citation>
    <scope>NUCLEOTIDE SEQUENCE [LARGE SCALE GENOMIC DNA]</scope>
    <source>
        <strain evidence="1 2">BR 11622</strain>
    </source>
</reference>
<dbReference type="EMBL" id="VITR01000006">
    <property type="protein sequence ID" value="TWB42479.1"/>
    <property type="molecule type" value="Genomic_DNA"/>
</dbReference>
<accession>A0A560H9K6</accession>
<protein>
    <submittedName>
        <fullName evidence="1">Putative GH25 family protein</fullName>
    </submittedName>
</protein>
<gene>
    <name evidence="1" type="ORF">FBZ90_10675</name>
</gene>
<dbReference type="Proteomes" id="UP000315751">
    <property type="component" value="Unassembled WGS sequence"/>
</dbReference>
<keyword evidence="2" id="KW-1185">Reference proteome</keyword>
<dbReference type="InterPro" id="IPR019613">
    <property type="entry name" value="DUF4198"/>
</dbReference>
<evidence type="ECO:0000313" key="1">
    <source>
        <dbReference type="EMBL" id="TWB42479.1"/>
    </source>
</evidence>
<proteinExistence type="predicted"/>
<name>A0A560H9K6_9PROT</name>
<dbReference type="OrthoDB" id="581894at2"/>
<comment type="caution">
    <text evidence="1">The sequence shown here is derived from an EMBL/GenBank/DDBJ whole genome shotgun (WGS) entry which is preliminary data.</text>
</comment>
<sequence length="285" mass="30666">MTMSRRGPRRGLAGLLALWALAWGAGALAHDFWIEPSSFRPGPGTAVAVGLRVGEDFIGDPVPRTASLIDRFFIRQAGEEQAISGADNIDPAGFVRADGRATALIAYTSTGSDLTLPADRFTAYLRQYGLDPIVADRERRGESGLAGRECFYRYAKSLLTGAGPDPAVTRPLGFTYEIVPDTDPTMPGGAPLRGHVLFQGHPVAGAVVTAHLQGEPTARLATRSDARGAFTFPLRRGGVWLVRSVHMVRAGMLARWLHARDWESHWASLTFDWPGPAQPAPGRAS</sequence>
<dbReference type="AlphaFoldDB" id="A0A560H9K6"/>
<organism evidence="1 2">
    <name type="scientific">Nitrospirillum amazonense</name>
    <dbReference type="NCBI Taxonomy" id="28077"/>
    <lineage>
        <taxon>Bacteria</taxon>
        <taxon>Pseudomonadati</taxon>
        <taxon>Pseudomonadota</taxon>
        <taxon>Alphaproteobacteria</taxon>
        <taxon>Rhodospirillales</taxon>
        <taxon>Azospirillaceae</taxon>
        <taxon>Nitrospirillum</taxon>
    </lineage>
</organism>
<dbReference type="Pfam" id="PF10670">
    <property type="entry name" value="DUF4198"/>
    <property type="match status" value="1"/>
</dbReference>
<evidence type="ECO:0000313" key="2">
    <source>
        <dbReference type="Proteomes" id="UP000315751"/>
    </source>
</evidence>